<protein>
    <submittedName>
        <fullName evidence="2">Uncharacterized protein</fullName>
    </submittedName>
</protein>
<dbReference type="AlphaFoldDB" id="A0AAN8AIY1"/>
<reference evidence="2 3" key="1">
    <citation type="journal article" date="2023" name="Genes (Basel)">
        <title>Chromosome-Level Genome Assembly and Circadian Gene Repertoire of the Patagonia Blennie Eleginops maclovinus-The Closest Ancestral Proxy of Antarctic Cryonotothenioids.</title>
        <authorList>
            <person name="Cheng C.C."/>
            <person name="Rivera-Colon A.G."/>
            <person name="Minhas B.F."/>
            <person name="Wilson L."/>
            <person name="Rayamajhi N."/>
            <person name="Vargas-Chacoff L."/>
            <person name="Catchen J.M."/>
        </authorList>
    </citation>
    <scope>NUCLEOTIDE SEQUENCE [LARGE SCALE GENOMIC DNA]</scope>
    <source>
        <strain evidence="2">JMC-PN-2008</strain>
    </source>
</reference>
<gene>
    <name evidence="2" type="ORF">PBY51_008433</name>
</gene>
<dbReference type="EMBL" id="JAUZQC010000017">
    <property type="protein sequence ID" value="KAK5856868.1"/>
    <property type="molecule type" value="Genomic_DNA"/>
</dbReference>
<evidence type="ECO:0000313" key="3">
    <source>
        <dbReference type="Proteomes" id="UP001346869"/>
    </source>
</evidence>
<dbReference type="Proteomes" id="UP001346869">
    <property type="component" value="Unassembled WGS sequence"/>
</dbReference>
<accession>A0AAN8AIY1</accession>
<organism evidence="2 3">
    <name type="scientific">Eleginops maclovinus</name>
    <name type="common">Patagonian blennie</name>
    <name type="synonym">Eleginus maclovinus</name>
    <dbReference type="NCBI Taxonomy" id="56733"/>
    <lineage>
        <taxon>Eukaryota</taxon>
        <taxon>Metazoa</taxon>
        <taxon>Chordata</taxon>
        <taxon>Craniata</taxon>
        <taxon>Vertebrata</taxon>
        <taxon>Euteleostomi</taxon>
        <taxon>Actinopterygii</taxon>
        <taxon>Neopterygii</taxon>
        <taxon>Teleostei</taxon>
        <taxon>Neoteleostei</taxon>
        <taxon>Acanthomorphata</taxon>
        <taxon>Eupercaria</taxon>
        <taxon>Perciformes</taxon>
        <taxon>Notothenioidei</taxon>
        <taxon>Eleginopidae</taxon>
        <taxon>Eleginops</taxon>
    </lineage>
</organism>
<feature type="coiled-coil region" evidence="1">
    <location>
        <begin position="95"/>
        <end position="167"/>
    </location>
</feature>
<evidence type="ECO:0000313" key="2">
    <source>
        <dbReference type="EMBL" id="KAK5856868.1"/>
    </source>
</evidence>
<keyword evidence="1" id="KW-0175">Coiled coil</keyword>
<comment type="caution">
    <text evidence="2">The sequence shown here is derived from an EMBL/GenBank/DDBJ whole genome shotgun (WGS) entry which is preliminary data.</text>
</comment>
<reference evidence="2 3" key="2">
    <citation type="journal article" date="2023" name="Mol. Biol. Evol.">
        <title>Genomics of Secondarily Temperate Adaptation in the Only Non-Antarctic Icefish.</title>
        <authorList>
            <person name="Rivera-Colon A.G."/>
            <person name="Rayamajhi N."/>
            <person name="Minhas B.F."/>
            <person name="Madrigal G."/>
            <person name="Bilyk K.T."/>
            <person name="Yoon V."/>
            <person name="Hune M."/>
            <person name="Gregory S."/>
            <person name="Cheng C.H.C."/>
            <person name="Catchen J.M."/>
        </authorList>
    </citation>
    <scope>NUCLEOTIDE SEQUENCE [LARGE SCALE GENOMIC DNA]</scope>
    <source>
        <strain evidence="2">JMC-PN-2008</strain>
    </source>
</reference>
<evidence type="ECO:0000256" key="1">
    <source>
        <dbReference type="SAM" id="Coils"/>
    </source>
</evidence>
<keyword evidence="3" id="KW-1185">Reference proteome</keyword>
<name>A0AAN8AIY1_ELEMC</name>
<sequence>MAEVRCVLQQCDPALLDPALDQWDCEAGRMLLHLTDSRRVQKVLLRQLFVLDAMMSLLEGLQSARQLMTLPCPPHPDGRARHRWKGLKMESRSGGEETETLLQRLLEKIQQINTKRQTLTQLIAQLHSKKQQCEQLQESLQKAQNALQSCERQLLQLEAESAAALCQLTGWQRIRDKLQAYVSEAQDVMQINLLSFSQSELRVELSPRPPTPLSSIELEPLQLSLTWSHDDRFTLQGSECLLRGPVLGGRSTLSAALLDLLQNYMGQFLMLSEIQGLRSSFAIDWCPAERRLVFLKSALLVCELQVEEGYPERGVVRLQSVRRDGNPVDTSALQPLSDLSLTNWLVFLHRSPLL</sequence>
<proteinExistence type="predicted"/>